<accession>A0ABW1ZBJ3</accession>
<evidence type="ECO:0000259" key="4">
    <source>
        <dbReference type="PROSITE" id="PS50987"/>
    </source>
</evidence>
<dbReference type="SMART" id="SM00418">
    <property type="entry name" value="HTH_ARSR"/>
    <property type="match status" value="1"/>
</dbReference>
<protein>
    <submittedName>
        <fullName evidence="5">ArsR/SmtB family transcription factor</fullName>
    </submittedName>
</protein>
<evidence type="ECO:0000256" key="1">
    <source>
        <dbReference type="ARBA" id="ARBA00023015"/>
    </source>
</evidence>
<dbReference type="CDD" id="cd00090">
    <property type="entry name" value="HTH_ARSR"/>
    <property type="match status" value="1"/>
</dbReference>
<keyword evidence="6" id="KW-1185">Reference proteome</keyword>
<evidence type="ECO:0000313" key="5">
    <source>
        <dbReference type="EMBL" id="MFC6645578.1"/>
    </source>
</evidence>
<sequence length="105" mass="11592">MKKRAVRNDPNEHTSLVEVLHALADPVRLEIVRQLHLEGEKACGTFALDRAKSSLSHHFSVLRQTGIIQGETQGTVIMNRLRSKELDARFPGLLQSVLAAAKRGG</sequence>
<reference evidence="6" key="1">
    <citation type="journal article" date="2019" name="Int. J. Syst. Evol. Microbiol.">
        <title>The Global Catalogue of Microorganisms (GCM) 10K type strain sequencing project: providing services to taxonomists for standard genome sequencing and annotation.</title>
        <authorList>
            <consortium name="The Broad Institute Genomics Platform"/>
            <consortium name="The Broad Institute Genome Sequencing Center for Infectious Disease"/>
            <person name="Wu L."/>
            <person name="Ma J."/>
        </authorList>
    </citation>
    <scope>NUCLEOTIDE SEQUENCE [LARGE SCALE GENOMIC DNA]</scope>
    <source>
        <strain evidence="6">CGMCC 1.16026</strain>
    </source>
</reference>
<evidence type="ECO:0000313" key="6">
    <source>
        <dbReference type="Proteomes" id="UP001596391"/>
    </source>
</evidence>
<evidence type="ECO:0000256" key="3">
    <source>
        <dbReference type="ARBA" id="ARBA00023163"/>
    </source>
</evidence>
<dbReference type="InterPro" id="IPR036388">
    <property type="entry name" value="WH-like_DNA-bd_sf"/>
</dbReference>
<dbReference type="RefSeq" id="WP_263371939.1">
    <property type="nucleotide sequence ID" value="NZ_JAGSYD010000003.1"/>
</dbReference>
<dbReference type="InterPro" id="IPR011991">
    <property type="entry name" value="ArsR-like_HTH"/>
</dbReference>
<organism evidence="5 6">
    <name type="scientific">Granulicella cerasi</name>
    <dbReference type="NCBI Taxonomy" id="741063"/>
    <lineage>
        <taxon>Bacteria</taxon>
        <taxon>Pseudomonadati</taxon>
        <taxon>Acidobacteriota</taxon>
        <taxon>Terriglobia</taxon>
        <taxon>Terriglobales</taxon>
        <taxon>Acidobacteriaceae</taxon>
        <taxon>Granulicella</taxon>
    </lineage>
</organism>
<dbReference type="Proteomes" id="UP001596391">
    <property type="component" value="Unassembled WGS sequence"/>
</dbReference>
<dbReference type="InterPro" id="IPR001845">
    <property type="entry name" value="HTH_ArsR_DNA-bd_dom"/>
</dbReference>
<comment type="caution">
    <text evidence="5">The sequence shown here is derived from an EMBL/GenBank/DDBJ whole genome shotgun (WGS) entry which is preliminary data.</text>
</comment>
<keyword evidence="1" id="KW-0805">Transcription regulation</keyword>
<dbReference type="SUPFAM" id="SSF46785">
    <property type="entry name" value="Winged helix' DNA-binding domain"/>
    <property type="match status" value="1"/>
</dbReference>
<dbReference type="PANTHER" id="PTHR33154">
    <property type="entry name" value="TRANSCRIPTIONAL REGULATOR, ARSR FAMILY"/>
    <property type="match status" value="1"/>
</dbReference>
<dbReference type="PROSITE" id="PS50987">
    <property type="entry name" value="HTH_ARSR_2"/>
    <property type="match status" value="1"/>
</dbReference>
<evidence type="ECO:0000256" key="2">
    <source>
        <dbReference type="ARBA" id="ARBA00023125"/>
    </source>
</evidence>
<dbReference type="InterPro" id="IPR051081">
    <property type="entry name" value="HTH_MetalResp_TranReg"/>
</dbReference>
<dbReference type="PRINTS" id="PR00778">
    <property type="entry name" value="HTHARSR"/>
</dbReference>
<keyword evidence="3" id="KW-0804">Transcription</keyword>
<keyword evidence="2" id="KW-0238">DNA-binding</keyword>
<feature type="domain" description="HTH arsR-type" evidence="4">
    <location>
        <begin position="8"/>
        <end position="101"/>
    </location>
</feature>
<dbReference type="Gene3D" id="1.10.10.10">
    <property type="entry name" value="Winged helix-like DNA-binding domain superfamily/Winged helix DNA-binding domain"/>
    <property type="match status" value="1"/>
</dbReference>
<gene>
    <name evidence="5" type="ORF">ACFQBQ_08285</name>
</gene>
<dbReference type="PANTHER" id="PTHR33154:SF12">
    <property type="entry name" value="TRANSCRIPTIONAL REGULATORY PROTEIN"/>
    <property type="match status" value="1"/>
</dbReference>
<dbReference type="EMBL" id="JBHSWI010000001">
    <property type="protein sequence ID" value="MFC6645578.1"/>
    <property type="molecule type" value="Genomic_DNA"/>
</dbReference>
<dbReference type="InterPro" id="IPR036390">
    <property type="entry name" value="WH_DNA-bd_sf"/>
</dbReference>
<dbReference type="Pfam" id="PF01022">
    <property type="entry name" value="HTH_5"/>
    <property type="match status" value="1"/>
</dbReference>
<proteinExistence type="predicted"/>
<name>A0ABW1ZBJ3_9BACT</name>